<organism evidence="2">
    <name type="scientific">Timema douglasi</name>
    <name type="common">Walking stick</name>
    <dbReference type="NCBI Taxonomy" id="61478"/>
    <lineage>
        <taxon>Eukaryota</taxon>
        <taxon>Metazoa</taxon>
        <taxon>Ecdysozoa</taxon>
        <taxon>Arthropoda</taxon>
        <taxon>Hexapoda</taxon>
        <taxon>Insecta</taxon>
        <taxon>Pterygota</taxon>
        <taxon>Neoptera</taxon>
        <taxon>Polyneoptera</taxon>
        <taxon>Phasmatodea</taxon>
        <taxon>Timematodea</taxon>
        <taxon>Timematoidea</taxon>
        <taxon>Timematidae</taxon>
        <taxon>Timema</taxon>
    </lineage>
</organism>
<dbReference type="Gene3D" id="3.40.50.2300">
    <property type="match status" value="1"/>
</dbReference>
<dbReference type="EMBL" id="OA568392">
    <property type="protein sequence ID" value="CAD7201468.1"/>
    <property type="molecule type" value="Genomic_DNA"/>
</dbReference>
<feature type="region of interest" description="Disordered" evidence="1">
    <location>
        <begin position="245"/>
        <end position="298"/>
    </location>
</feature>
<protein>
    <submittedName>
        <fullName evidence="2">Uncharacterized protein</fullName>
    </submittedName>
</protein>
<evidence type="ECO:0000313" key="2">
    <source>
        <dbReference type="EMBL" id="CAD7201468.1"/>
    </source>
</evidence>
<dbReference type="AlphaFoldDB" id="A0A7R8VQS0"/>
<evidence type="ECO:0000256" key="1">
    <source>
        <dbReference type="SAM" id="MobiDB-lite"/>
    </source>
</evidence>
<proteinExistence type="predicted"/>
<reference evidence="2" key="1">
    <citation type="submission" date="2020-11" db="EMBL/GenBank/DDBJ databases">
        <authorList>
            <person name="Tran Van P."/>
        </authorList>
    </citation>
    <scope>NUCLEOTIDE SEQUENCE</scope>
</reference>
<sequence length="709" mass="78802">MEGVGHVADEQKIVQICYATHIYKECVHCSYPFFGDGLKYGGPMGSLAFLGMFFSNLPAVRSVNFGVFVNSVHCDKSWILRTTPLLFGKRYKGKAFRVLDRFLASRCLSSLVLSYPFQVMILSDGKCMELHVVWVQSASLMCVVVPSTSSLLINSSNVLPRLGTNDDSSPTDISSSSMMLSTAKSLLPGGLPVLEALGGSGVDVCRGSVGAPLFQLFYSSKMAERNLAHNSEEIVRLLDAALSDNDAASETSDAPPEESDHDTNSDMSADDSDYVYSSGDSDDNDVDVPPRQPEPQPRVSAHVLLGRRTKKMIKNNVPPFKWSLDPPPTSRVRSHNLVTKLPGIIGDARINKPQTPIDAWRLFIDKQMIQCILSLGAGGEFRPADDQQQNPPKRLRCHICPRNRDQKHGKNLEVGLKKEGLLYFVRELDGNDEEEYDNYLKDASMYARAAASPRLPSTGRHSVRLGQRLSVLKTLTRHSFLVVTISEGSEAGTNTVLVSRDGAESRARPSSVALRWEQCPTLRGHWFLRGERFLLQRRDVIEYQNHAQYSMATGSFVERSSFFNDIINTPMATGSFVERSSFFNDVIKKRNNTGGDRKDWSLRGEVKGRFEDTPPDSGARGSWERAQLSFIVILSVRGTLVRKFMLAAYNLGMTRGDWTFLDVELFHLSENSPAIKEQFSTGNIVGRKTKRSSSDLAIDLEHKQHSSVT</sequence>
<accession>A0A7R8VQS0</accession>
<gene>
    <name evidence="2" type="ORF">TDIB3V08_LOCUS7667</name>
</gene>
<name>A0A7R8VQS0_TIMDO</name>